<name>A0A2C8F9G0_9BACT</name>
<protein>
    <submittedName>
        <fullName evidence="2">Uncharacterized protein</fullName>
    </submittedName>
</protein>
<gene>
    <name evidence="2" type="ORF">DPRO_2147</name>
</gene>
<dbReference type="AlphaFoldDB" id="A0A2C8F9G0"/>
<dbReference type="Proteomes" id="UP000219215">
    <property type="component" value="Chromosome DPRO"/>
</dbReference>
<dbReference type="EMBL" id="LT907975">
    <property type="protein sequence ID" value="SOB59051.1"/>
    <property type="molecule type" value="Genomic_DNA"/>
</dbReference>
<feature type="region of interest" description="Disordered" evidence="1">
    <location>
        <begin position="150"/>
        <end position="175"/>
    </location>
</feature>
<feature type="compositionally biased region" description="Polar residues" evidence="1">
    <location>
        <begin position="156"/>
        <end position="175"/>
    </location>
</feature>
<evidence type="ECO:0000256" key="1">
    <source>
        <dbReference type="SAM" id="MobiDB-lite"/>
    </source>
</evidence>
<feature type="region of interest" description="Disordered" evidence="1">
    <location>
        <begin position="91"/>
        <end position="133"/>
    </location>
</feature>
<evidence type="ECO:0000313" key="3">
    <source>
        <dbReference type="Proteomes" id="UP000219215"/>
    </source>
</evidence>
<reference evidence="3" key="1">
    <citation type="submission" date="2017-09" db="EMBL/GenBank/DDBJ databases">
        <authorList>
            <person name="Regsiter A."/>
            <person name="William W."/>
        </authorList>
    </citation>
    <scope>NUCLEOTIDE SEQUENCE [LARGE SCALE GENOMIC DNA]</scope>
    <source>
        <strain evidence="3">500-1</strain>
    </source>
</reference>
<sequence length="205" mass="22858">MRLTRCLDLSSINRSSGCQPISGRDIQKNKAGHTPCPAFSLCLQLSPFNCRSFSLHIPHTGSDLYFDHAVPVSIAEDHPATPATCPWRHVSRQASRDPSPVHGYSLDSPPLHRRYPAPLLSRSSCPRDRSPFPNHQREFIVTLTLSNKIRKGPTRVENSSRGSQSTEVSSQQNTAARIAHNVPRMKQDMAPPGHIRNFICLPEPR</sequence>
<evidence type="ECO:0000313" key="2">
    <source>
        <dbReference type="EMBL" id="SOB59051.1"/>
    </source>
</evidence>
<dbReference type="KEGG" id="pprf:DPRO_2147"/>
<accession>A0A2C8F9G0</accession>
<proteinExistence type="predicted"/>
<organism evidence="2 3">
    <name type="scientific">Pseudodesulfovibrio profundus</name>
    <dbReference type="NCBI Taxonomy" id="57320"/>
    <lineage>
        <taxon>Bacteria</taxon>
        <taxon>Pseudomonadati</taxon>
        <taxon>Thermodesulfobacteriota</taxon>
        <taxon>Desulfovibrionia</taxon>
        <taxon>Desulfovibrionales</taxon>
        <taxon>Desulfovibrionaceae</taxon>
    </lineage>
</organism>
<keyword evidence="3" id="KW-1185">Reference proteome</keyword>